<feature type="domain" description="DH" evidence="5">
    <location>
        <begin position="405"/>
        <end position="592"/>
    </location>
</feature>
<dbReference type="PROSITE" id="PS50186">
    <property type="entry name" value="DEP"/>
    <property type="match status" value="1"/>
</dbReference>
<dbReference type="AlphaFoldDB" id="A0A1X2J3I7"/>
<dbReference type="Gene3D" id="1.10.10.10">
    <property type="entry name" value="Winged helix-like DNA-binding domain superfamily/Winged helix DNA-binding domain"/>
    <property type="match status" value="1"/>
</dbReference>
<reference evidence="8 9" key="1">
    <citation type="submission" date="2016-07" db="EMBL/GenBank/DDBJ databases">
        <title>Pervasive Adenine N6-methylation of Active Genes in Fungi.</title>
        <authorList>
            <consortium name="DOE Joint Genome Institute"/>
            <person name="Mondo S.J."/>
            <person name="Dannebaum R.O."/>
            <person name="Kuo R.C."/>
            <person name="Labutti K."/>
            <person name="Haridas S."/>
            <person name="Kuo A."/>
            <person name="Salamov A."/>
            <person name="Ahrendt S.R."/>
            <person name="Lipzen A."/>
            <person name="Sullivan W."/>
            <person name="Andreopoulos W.B."/>
            <person name="Clum A."/>
            <person name="Lindquist E."/>
            <person name="Daum C."/>
            <person name="Ramamoorthy G.K."/>
            <person name="Gryganskyi A."/>
            <person name="Culley D."/>
            <person name="Magnuson J.K."/>
            <person name="James T.Y."/>
            <person name="O'Malley M.A."/>
            <person name="Stajich J.E."/>
            <person name="Spatafora J.W."/>
            <person name="Visel A."/>
            <person name="Grigoriev I.V."/>
        </authorList>
    </citation>
    <scope>NUCLEOTIDE SEQUENCE [LARGE SCALE GENOMIC DNA]</scope>
    <source>
        <strain evidence="8 9">NRRL 1336</strain>
    </source>
</reference>
<dbReference type="SMART" id="SM00325">
    <property type="entry name" value="RhoGEF"/>
    <property type="match status" value="1"/>
</dbReference>
<dbReference type="InterPro" id="IPR036390">
    <property type="entry name" value="WH_DNA-bd_sf"/>
</dbReference>
<dbReference type="Pfam" id="PF00621">
    <property type="entry name" value="RhoGEF"/>
    <property type="match status" value="1"/>
</dbReference>
<keyword evidence="2" id="KW-0344">Guanine-nucleotide releasing factor</keyword>
<name>A0A1X2J3I7_9FUNG</name>
<dbReference type="InterPro" id="IPR001180">
    <property type="entry name" value="CNH_dom"/>
</dbReference>
<feature type="compositionally biased region" description="Low complexity" evidence="3">
    <location>
        <begin position="16"/>
        <end position="43"/>
    </location>
</feature>
<dbReference type="Pfam" id="PF00610">
    <property type="entry name" value="DEP"/>
    <property type="match status" value="1"/>
</dbReference>
<proteinExistence type="predicted"/>
<dbReference type="Pfam" id="PF00780">
    <property type="entry name" value="CNH"/>
    <property type="match status" value="1"/>
</dbReference>
<dbReference type="PROSITE" id="PS50219">
    <property type="entry name" value="CNH"/>
    <property type="match status" value="1"/>
</dbReference>
<evidence type="ECO:0008006" key="10">
    <source>
        <dbReference type="Google" id="ProtNLM"/>
    </source>
</evidence>
<dbReference type="InterPro" id="IPR000219">
    <property type="entry name" value="DH_dom"/>
</dbReference>
<evidence type="ECO:0000259" key="6">
    <source>
        <dbReference type="PROSITE" id="PS50186"/>
    </source>
</evidence>
<dbReference type="PROSITE" id="PS50010">
    <property type="entry name" value="DH_2"/>
    <property type="match status" value="1"/>
</dbReference>
<dbReference type="InterPro" id="IPR000591">
    <property type="entry name" value="DEP_dom"/>
</dbReference>
<dbReference type="PROSITE" id="PS50003">
    <property type="entry name" value="PH_DOMAIN"/>
    <property type="match status" value="1"/>
</dbReference>
<dbReference type="Proteomes" id="UP000193560">
    <property type="component" value="Unassembled WGS sequence"/>
</dbReference>
<evidence type="ECO:0000259" key="7">
    <source>
        <dbReference type="PROSITE" id="PS50219"/>
    </source>
</evidence>
<dbReference type="SUPFAM" id="SSF50729">
    <property type="entry name" value="PH domain-like"/>
    <property type="match status" value="1"/>
</dbReference>
<dbReference type="SUPFAM" id="SSF48065">
    <property type="entry name" value="DBL homology domain (DH-domain)"/>
    <property type="match status" value="1"/>
</dbReference>
<evidence type="ECO:0000313" key="9">
    <source>
        <dbReference type="Proteomes" id="UP000193560"/>
    </source>
</evidence>
<dbReference type="GO" id="GO:0035556">
    <property type="term" value="P:intracellular signal transduction"/>
    <property type="evidence" value="ECO:0007669"/>
    <property type="project" value="InterPro"/>
</dbReference>
<dbReference type="InterPro" id="IPR011993">
    <property type="entry name" value="PH-like_dom_sf"/>
</dbReference>
<dbReference type="Pfam" id="PF15405">
    <property type="entry name" value="PH_5"/>
    <property type="match status" value="1"/>
</dbReference>
<evidence type="ECO:0000313" key="8">
    <source>
        <dbReference type="EMBL" id="ORZ25804.1"/>
    </source>
</evidence>
<feature type="region of interest" description="Disordered" evidence="3">
    <location>
        <begin position="1"/>
        <end position="47"/>
    </location>
</feature>
<protein>
    <recommendedName>
        <fullName evidence="10">CNH domain-domain-containing protein</fullName>
    </recommendedName>
</protein>
<evidence type="ECO:0000259" key="5">
    <source>
        <dbReference type="PROSITE" id="PS50010"/>
    </source>
</evidence>
<evidence type="ECO:0000256" key="2">
    <source>
        <dbReference type="ARBA" id="ARBA00022658"/>
    </source>
</evidence>
<dbReference type="InterPro" id="IPR052233">
    <property type="entry name" value="Rho-type_GEFs"/>
</dbReference>
<evidence type="ECO:0000256" key="3">
    <source>
        <dbReference type="SAM" id="MobiDB-lite"/>
    </source>
</evidence>
<gene>
    <name evidence="8" type="ORF">BCR42DRAFT_341146</name>
</gene>
<dbReference type="Gene3D" id="1.20.900.10">
    <property type="entry name" value="Dbl homology (DH) domain"/>
    <property type="match status" value="1"/>
</dbReference>
<dbReference type="EMBL" id="MCGE01000001">
    <property type="protein sequence ID" value="ORZ25804.1"/>
    <property type="molecule type" value="Genomic_DNA"/>
</dbReference>
<dbReference type="Gene3D" id="2.30.29.30">
    <property type="entry name" value="Pleckstrin-homology domain (PH domain)/Phosphotyrosine-binding domain (PTB)"/>
    <property type="match status" value="1"/>
</dbReference>
<feature type="region of interest" description="Disordered" evidence="3">
    <location>
        <begin position="272"/>
        <end position="297"/>
    </location>
</feature>
<dbReference type="PANTHER" id="PTHR46572">
    <property type="entry name" value="RHO1 GDP-GTP EXCHANGE PROTEIN 1-RELATED"/>
    <property type="match status" value="1"/>
</dbReference>
<dbReference type="InterPro" id="IPR035899">
    <property type="entry name" value="DBL_dom_sf"/>
</dbReference>
<dbReference type="InterPro" id="IPR036388">
    <property type="entry name" value="WH-like_DNA-bd_sf"/>
</dbReference>
<dbReference type="PANTHER" id="PTHR46572:SF1">
    <property type="entry name" value="RHO1 GUANINE NUCLEOTIDE EXCHANGE FACTOR TUS1"/>
    <property type="match status" value="1"/>
</dbReference>
<dbReference type="SUPFAM" id="SSF46785">
    <property type="entry name" value="Winged helix' DNA-binding domain"/>
    <property type="match status" value="1"/>
</dbReference>
<feature type="domain" description="PH" evidence="4">
    <location>
        <begin position="628"/>
        <end position="778"/>
    </location>
</feature>
<dbReference type="InterPro" id="IPR001849">
    <property type="entry name" value="PH_domain"/>
</dbReference>
<accession>A0A1X2J3I7</accession>
<keyword evidence="1" id="KW-0597">Phosphoprotein</keyword>
<dbReference type="CDD" id="cd00160">
    <property type="entry name" value="RhoGEF"/>
    <property type="match status" value="1"/>
</dbReference>
<sequence length="1150" mass="130750">MVLDASCYRTSNSMHSNSNKGSGGPSSLKHSSSSTNNRRSNSTYNFDSSSNGGVSFLPACYRSHAIRNTISPATRPHWEAIHVRSPSDTSNRYSNNTTHQSSLPNIVRRQNSYRYLLSVVAQEFMQRMVLNDRLKNSIEYKNVFDGQQAVDKLMVILDVRDRQTALKVGRALGRQGCFHDVLYESVLLDSSTDIYQFKDILFFNQSHNLPHDLKTDYSAISTNMAPTYSNNSSSDNQSNTTWTGTATTSSSISDYSMVTDDRNTIATTTITTLDDDDDDDEDMDGENRAHNSATTTTPKMDTAAPAYFVNGVFTPLTHCYVPSCEGPYPCYSVSCPKRQQLFFTATAAAAALPPPHTVRKTGHRIQTSIDSRSTPHTYLRQREQTSWAELVSEQVLNSVSTLERKRQEAICELIYTEVNFVLDLDYMQKMWIEPLLSEEIIPYARRKQFVSTVFANILKIQQVHSRLARKLQKRQKDHPIVSEIGDILLKYAQDFHLIIEYGANQHEAKFVYEKERHLNPKFGSFVEYTERHPSSHKLELNGYLTKPTTRLGRYPLLLGGILRRTGEAHPDHETLPKVMSIIKGFLGEVNVEAGNAKNRFDLENIHYHLSFKRKSDKLDLKLLEPGRRIVREGLLNKRSNLDSADYQVILFDNYLVVTKVKWISAQKHYLVVRKPLAIPFLSVSIPSYASTPQRTGSLLTSTRHNHQQYQNHRRAPTTTENDLNDTTILPSNGDNRPGHPILFQHMGRKKHSDSQYLLFANSQASRKPWIDQIHQLQTCNYSPSSVFGLRSVVQPGQFKRKKINQVVPFQNNQLLVFAMDDGVYAGKNDGNDLVHKVLHLDNVTHIHIIEEFQMLLVLADKTLLQYVLTDVMNGKLGLNSTNQPLGKRIQSNVPFFYVGLCLERTLVCIPKVSPLKSVITMLEPCKPQAMTDKKPTLLRRLVPTVAVTSSSYTISSTDAYLKKFKECYIPCEAWAVELSHTKLWITGHRGIMLVDMRRTDRTQPMLNPYDESLTFVTDREKQESSLKMHIPIKRISVFRTPPGDYLICYDEYAFYVDAKGNRTQKNVLIEWEGSSESYALAWPHVIAFESSFIEVRSAITGNLEQVIRGEHIRCLQHRIGNTIYAVMSDPSQNDSEYVFNLTPLVQPSIS</sequence>
<dbReference type="GO" id="GO:0005085">
    <property type="term" value="F:guanyl-nucleotide exchange factor activity"/>
    <property type="evidence" value="ECO:0007669"/>
    <property type="project" value="UniProtKB-KW"/>
</dbReference>
<dbReference type="STRING" id="90262.A0A1X2J3I7"/>
<dbReference type="OrthoDB" id="2272012at2759"/>
<feature type="compositionally biased region" description="Acidic residues" evidence="3">
    <location>
        <begin position="273"/>
        <end position="284"/>
    </location>
</feature>
<organism evidence="8 9">
    <name type="scientific">Absidia repens</name>
    <dbReference type="NCBI Taxonomy" id="90262"/>
    <lineage>
        <taxon>Eukaryota</taxon>
        <taxon>Fungi</taxon>
        <taxon>Fungi incertae sedis</taxon>
        <taxon>Mucoromycota</taxon>
        <taxon>Mucoromycotina</taxon>
        <taxon>Mucoromycetes</taxon>
        <taxon>Mucorales</taxon>
        <taxon>Cunninghamellaceae</taxon>
        <taxon>Absidia</taxon>
    </lineage>
</organism>
<evidence type="ECO:0000256" key="1">
    <source>
        <dbReference type="ARBA" id="ARBA00022553"/>
    </source>
</evidence>
<feature type="domain" description="CNH" evidence="7">
    <location>
        <begin position="800"/>
        <end position="1122"/>
    </location>
</feature>
<dbReference type="InterPro" id="IPR041675">
    <property type="entry name" value="PH_5"/>
</dbReference>
<keyword evidence="9" id="KW-1185">Reference proteome</keyword>
<comment type="caution">
    <text evidence="8">The sequence shown here is derived from an EMBL/GenBank/DDBJ whole genome shotgun (WGS) entry which is preliminary data.</text>
</comment>
<feature type="region of interest" description="Disordered" evidence="3">
    <location>
        <begin position="228"/>
        <end position="249"/>
    </location>
</feature>
<feature type="domain" description="DEP" evidence="6">
    <location>
        <begin position="124"/>
        <end position="199"/>
    </location>
</feature>
<evidence type="ECO:0000259" key="4">
    <source>
        <dbReference type="PROSITE" id="PS50003"/>
    </source>
</evidence>
<dbReference type="SMART" id="SM00036">
    <property type="entry name" value="CNH"/>
    <property type="match status" value="1"/>
</dbReference>
<dbReference type="SMART" id="SM00049">
    <property type="entry name" value="DEP"/>
    <property type="match status" value="1"/>
</dbReference>